<dbReference type="Pfam" id="PF07690">
    <property type="entry name" value="MFS_1"/>
    <property type="match status" value="1"/>
</dbReference>
<accession>A0A401RY45</accession>
<keyword evidence="4 7" id="KW-1133">Transmembrane helix</keyword>
<evidence type="ECO:0008006" key="10">
    <source>
        <dbReference type="Google" id="ProtNLM"/>
    </source>
</evidence>
<evidence type="ECO:0000256" key="4">
    <source>
        <dbReference type="ARBA" id="ARBA00022989"/>
    </source>
</evidence>
<dbReference type="GO" id="GO:0030672">
    <property type="term" value="C:synaptic vesicle membrane"/>
    <property type="evidence" value="ECO:0007669"/>
    <property type="project" value="TreeGrafter"/>
</dbReference>
<dbReference type="OMA" id="VINICYA"/>
<dbReference type="OrthoDB" id="5086884at2759"/>
<dbReference type="Proteomes" id="UP000287033">
    <property type="component" value="Unassembled WGS sequence"/>
</dbReference>
<dbReference type="GO" id="GO:0015842">
    <property type="term" value="P:aminergic neurotransmitter loading into synaptic vesicle"/>
    <property type="evidence" value="ECO:0007669"/>
    <property type="project" value="TreeGrafter"/>
</dbReference>
<name>A0A401RY45_CHIPU</name>
<dbReference type="InterPro" id="IPR036259">
    <property type="entry name" value="MFS_trans_sf"/>
</dbReference>
<evidence type="ECO:0000256" key="6">
    <source>
        <dbReference type="SAM" id="MobiDB-lite"/>
    </source>
</evidence>
<dbReference type="InterPro" id="IPR011701">
    <property type="entry name" value="MFS"/>
</dbReference>
<feature type="region of interest" description="Disordered" evidence="6">
    <location>
        <begin position="99"/>
        <end position="125"/>
    </location>
</feature>
<dbReference type="SUPFAM" id="SSF103473">
    <property type="entry name" value="MFS general substrate transporter"/>
    <property type="match status" value="1"/>
</dbReference>
<dbReference type="GO" id="GO:0005335">
    <property type="term" value="F:serotonin:sodium:chloride symporter activity"/>
    <property type="evidence" value="ECO:0007669"/>
    <property type="project" value="TreeGrafter"/>
</dbReference>
<dbReference type="InterPro" id="IPR050930">
    <property type="entry name" value="MFS_Vesicular_Transporter"/>
</dbReference>
<proteinExistence type="predicted"/>
<comment type="caution">
    <text evidence="8">The sequence shown here is derived from an EMBL/GenBank/DDBJ whole genome shotgun (WGS) entry which is preliminary data.</text>
</comment>
<evidence type="ECO:0000256" key="3">
    <source>
        <dbReference type="ARBA" id="ARBA00022692"/>
    </source>
</evidence>
<reference evidence="8 9" key="1">
    <citation type="journal article" date="2018" name="Nat. Ecol. Evol.">
        <title>Shark genomes provide insights into elasmobranch evolution and the origin of vertebrates.</title>
        <authorList>
            <person name="Hara Y"/>
            <person name="Yamaguchi K"/>
            <person name="Onimaru K"/>
            <person name="Kadota M"/>
            <person name="Koyanagi M"/>
            <person name="Keeley SD"/>
            <person name="Tatsumi K"/>
            <person name="Tanaka K"/>
            <person name="Motone F"/>
            <person name="Kageyama Y"/>
            <person name="Nozu R"/>
            <person name="Adachi N"/>
            <person name="Nishimura O"/>
            <person name="Nakagawa R"/>
            <person name="Tanegashima C"/>
            <person name="Kiyatake I"/>
            <person name="Matsumoto R"/>
            <person name="Murakumo K"/>
            <person name="Nishida K"/>
            <person name="Terakita A"/>
            <person name="Kuratani S"/>
            <person name="Sato K"/>
            <person name="Hyodo S Kuraku.S."/>
        </authorList>
    </citation>
    <scope>NUCLEOTIDE SEQUENCE [LARGE SCALE GENOMIC DNA]</scope>
</reference>
<evidence type="ECO:0000256" key="2">
    <source>
        <dbReference type="ARBA" id="ARBA00022448"/>
    </source>
</evidence>
<dbReference type="GO" id="GO:0043195">
    <property type="term" value="C:terminal bouton"/>
    <property type="evidence" value="ECO:0007669"/>
    <property type="project" value="TreeGrafter"/>
</dbReference>
<feature type="transmembrane region" description="Helical" evidence="7">
    <location>
        <begin position="23"/>
        <end position="44"/>
    </location>
</feature>
<sequence>MRKGMTDSSMTPIMGYLVDIRHVSVYGSIFAIADVALCVGFAIGPSMGGAIVKAIGFHWLMVIIGVINICYAPLCVFLKNPPSKEEKVAILSQDNAVNTHHHTAERDSLEFTAMEGRDEEAGNKE</sequence>
<dbReference type="PANTHER" id="PTHR23506:SF31">
    <property type="entry name" value="CHROMAFFIN GRANULE AMINE TRANSPORTER"/>
    <property type="match status" value="1"/>
</dbReference>
<dbReference type="EMBL" id="BEZZ01000022">
    <property type="protein sequence ID" value="GCC23062.1"/>
    <property type="molecule type" value="Genomic_DNA"/>
</dbReference>
<keyword evidence="3 7" id="KW-0812">Transmembrane</keyword>
<keyword evidence="9" id="KW-1185">Reference proteome</keyword>
<feature type="compositionally biased region" description="Basic and acidic residues" evidence="6">
    <location>
        <begin position="102"/>
        <end position="125"/>
    </location>
</feature>
<dbReference type="Gene3D" id="1.20.1250.20">
    <property type="entry name" value="MFS general substrate transporter like domains"/>
    <property type="match status" value="1"/>
</dbReference>
<dbReference type="PANTHER" id="PTHR23506">
    <property type="entry name" value="GH10249P"/>
    <property type="match status" value="1"/>
</dbReference>
<evidence type="ECO:0000256" key="5">
    <source>
        <dbReference type="ARBA" id="ARBA00023136"/>
    </source>
</evidence>
<evidence type="ECO:0000313" key="9">
    <source>
        <dbReference type="Proteomes" id="UP000287033"/>
    </source>
</evidence>
<evidence type="ECO:0000256" key="7">
    <source>
        <dbReference type="SAM" id="Phobius"/>
    </source>
</evidence>
<gene>
    <name evidence="8" type="ORF">chiPu_0001455</name>
</gene>
<keyword evidence="2" id="KW-0813">Transport</keyword>
<protein>
    <recommendedName>
        <fullName evidence="10">Major facilitator superfamily (MFS) profile domain-containing protein</fullName>
    </recommendedName>
</protein>
<organism evidence="8 9">
    <name type="scientific">Chiloscyllium punctatum</name>
    <name type="common">Brownbanded bambooshark</name>
    <name type="synonym">Hemiscyllium punctatum</name>
    <dbReference type="NCBI Taxonomy" id="137246"/>
    <lineage>
        <taxon>Eukaryota</taxon>
        <taxon>Metazoa</taxon>
        <taxon>Chordata</taxon>
        <taxon>Craniata</taxon>
        <taxon>Vertebrata</taxon>
        <taxon>Chondrichthyes</taxon>
        <taxon>Elasmobranchii</taxon>
        <taxon>Galeomorphii</taxon>
        <taxon>Galeoidea</taxon>
        <taxon>Orectolobiformes</taxon>
        <taxon>Hemiscylliidae</taxon>
        <taxon>Chiloscyllium</taxon>
    </lineage>
</organism>
<keyword evidence="5 7" id="KW-0472">Membrane</keyword>
<feature type="transmembrane region" description="Helical" evidence="7">
    <location>
        <begin position="56"/>
        <end position="78"/>
    </location>
</feature>
<evidence type="ECO:0000313" key="8">
    <source>
        <dbReference type="EMBL" id="GCC23062.1"/>
    </source>
</evidence>
<comment type="subcellular location">
    <subcellularLocation>
        <location evidence="1">Membrane</location>
        <topology evidence="1">Multi-pass membrane protein</topology>
    </subcellularLocation>
</comment>
<dbReference type="AlphaFoldDB" id="A0A401RY45"/>
<dbReference type="STRING" id="137246.A0A401RY45"/>
<evidence type="ECO:0000256" key="1">
    <source>
        <dbReference type="ARBA" id="ARBA00004141"/>
    </source>
</evidence>